<dbReference type="AlphaFoldDB" id="A0A3A8PI08"/>
<protein>
    <recommendedName>
        <fullName evidence="4">HEAT repeat domain-containing protein</fullName>
    </recommendedName>
</protein>
<evidence type="ECO:0000313" key="3">
    <source>
        <dbReference type="Proteomes" id="UP000282656"/>
    </source>
</evidence>
<organism evidence="2 3">
    <name type="scientific">Corallococcus interemptor</name>
    <dbReference type="NCBI Taxonomy" id="2316720"/>
    <lineage>
        <taxon>Bacteria</taxon>
        <taxon>Pseudomonadati</taxon>
        <taxon>Myxococcota</taxon>
        <taxon>Myxococcia</taxon>
        <taxon>Myxococcales</taxon>
        <taxon>Cystobacterineae</taxon>
        <taxon>Myxococcaceae</taxon>
        <taxon>Corallococcus</taxon>
    </lineage>
</organism>
<keyword evidence="3" id="KW-1185">Reference proteome</keyword>
<feature type="compositionally biased region" description="Acidic residues" evidence="1">
    <location>
        <begin position="121"/>
        <end position="136"/>
    </location>
</feature>
<evidence type="ECO:0000256" key="1">
    <source>
        <dbReference type="SAM" id="MobiDB-lite"/>
    </source>
</evidence>
<comment type="caution">
    <text evidence="2">The sequence shown here is derived from an EMBL/GenBank/DDBJ whole genome shotgun (WGS) entry which is preliminary data.</text>
</comment>
<accession>A0A3A8PI08</accession>
<feature type="non-terminal residue" evidence="2">
    <location>
        <position position="1"/>
    </location>
</feature>
<proteinExistence type="predicted"/>
<feature type="non-terminal residue" evidence="2">
    <location>
        <position position="144"/>
    </location>
</feature>
<sequence>ARLSRALSHAHPTVSTAALETGLLLGSREAWEHARGSASRGALLALAVAGESKDLTGLLARLKDGSAPAEVIWAVGFSGRLLAAEALLPLLRDEAQGPLAAASFAAITGLPMVPPFLVEVPADEEEDAEEEAEPEKEDLQAWLP</sequence>
<evidence type="ECO:0000313" key="2">
    <source>
        <dbReference type="EMBL" id="RKH55649.1"/>
    </source>
</evidence>
<dbReference type="EMBL" id="RAWM01000364">
    <property type="protein sequence ID" value="RKH55649.1"/>
    <property type="molecule type" value="Genomic_DNA"/>
</dbReference>
<reference evidence="3" key="1">
    <citation type="submission" date="2018-09" db="EMBL/GenBank/DDBJ databases">
        <authorList>
            <person name="Livingstone P.G."/>
            <person name="Whitworth D.E."/>
        </authorList>
    </citation>
    <scope>NUCLEOTIDE SEQUENCE [LARGE SCALE GENOMIC DNA]</scope>
    <source>
        <strain evidence="3">AB047A</strain>
    </source>
</reference>
<evidence type="ECO:0008006" key="4">
    <source>
        <dbReference type="Google" id="ProtNLM"/>
    </source>
</evidence>
<feature type="region of interest" description="Disordered" evidence="1">
    <location>
        <begin position="120"/>
        <end position="144"/>
    </location>
</feature>
<dbReference type="Proteomes" id="UP000282656">
    <property type="component" value="Unassembled WGS sequence"/>
</dbReference>
<gene>
    <name evidence="2" type="ORF">D7X96_39285</name>
</gene>
<name>A0A3A8PI08_9BACT</name>